<organism evidence="4 5">
    <name type="scientific">Chlamydomonas reinhardtii</name>
    <name type="common">Chlamydomonas smithii</name>
    <dbReference type="NCBI Taxonomy" id="3055"/>
    <lineage>
        <taxon>Eukaryota</taxon>
        <taxon>Viridiplantae</taxon>
        <taxon>Chlorophyta</taxon>
        <taxon>core chlorophytes</taxon>
        <taxon>Chlorophyceae</taxon>
        <taxon>CS clade</taxon>
        <taxon>Chlamydomonadales</taxon>
        <taxon>Chlamydomonadaceae</taxon>
        <taxon>Chlamydomonas</taxon>
    </lineage>
</organism>
<keyword evidence="2" id="KW-0047">Antifreeze protein</keyword>
<feature type="region of interest" description="Disordered" evidence="3">
    <location>
        <begin position="379"/>
        <end position="398"/>
    </location>
</feature>
<dbReference type="GO" id="GO:0046513">
    <property type="term" value="P:ceramide biosynthetic process"/>
    <property type="evidence" value="ECO:0000318"/>
    <property type="project" value="GO_Central"/>
</dbReference>
<reference evidence="4 5" key="1">
    <citation type="journal article" date="2007" name="Science">
        <title>The Chlamydomonas genome reveals the evolution of key animal and plant functions.</title>
        <authorList>
            <person name="Merchant S.S."/>
            <person name="Prochnik S.E."/>
            <person name="Vallon O."/>
            <person name="Harris E.H."/>
            <person name="Karpowicz S.J."/>
            <person name="Witman G.B."/>
            <person name="Terry A."/>
            <person name="Salamov A."/>
            <person name="Fritz-Laylin L.K."/>
            <person name="Marechal-Drouard L."/>
            <person name="Marshall W.F."/>
            <person name="Qu L.H."/>
            <person name="Nelson D.R."/>
            <person name="Sanderfoot A.A."/>
            <person name="Spalding M.H."/>
            <person name="Kapitonov V.V."/>
            <person name="Ren Q."/>
            <person name="Ferris P."/>
            <person name="Lindquist E."/>
            <person name="Shapiro H."/>
            <person name="Lucas S.M."/>
            <person name="Grimwood J."/>
            <person name="Schmutz J."/>
            <person name="Cardol P."/>
            <person name="Cerutti H."/>
            <person name="Chanfreau G."/>
            <person name="Chen C.L."/>
            <person name="Cognat V."/>
            <person name="Croft M.T."/>
            <person name="Dent R."/>
            <person name="Dutcher S."/>
            <person name="Fernandez E."/>
            <person name="Fukuzawa H."/>
            <person name="Gonzalez-Ballester D."/>
            <person name="Gonzalez-Halphen D."/>
            <person name="Hallmann A."/>
            <person name="Hanikenne M."/>
            <person name="Hippler M."/>
            <person name="Inwood W."/>
            <person name="Jabbari K."/>
            <person name="Kalanon M."/>
            <person name="Kuras R."/>
            <person name="Lefebvre P.A."/>
            <person name="Lemaire S.D."/>
            <person name="Lobanov A.V."/>
            <person name="Lohr M."/>
            <person name="Manuell A."/>
            <person name="Meier I."/>
            <person name="Mets L."/>
            <person name="Mittag M."/>
            <person name="Mittelmeier T."/>
            <person name="Moroney J.V."/>
            <person name="Moseley J."/>
            <person name="Napoli C."/>
            <person name="Nedelcu A.M."/>
            <person name="Niyogi K."/>
            <person name="Novoselov S.V."/>
            <person name="Paulsen I.T."/>
            <person name="Pazour G."/>
            <person name="Purton S."/>
            <person name="Ral J.P."/>
            <person name="Riano-Pachon D.M."/>
            <person name="Riekhof W."/>
            <person name="Rymarquis L."/>
            <person name="Schroda M."/>
            <person name="Stern D."/>
            <person name="Umen J."/>
            <person name="Willows R."/>
            <person name="Wilson N."/>
            <person name="Zimmer S.L."/>
            <person name="Allmer J."/>
            <person name="Balk J."/>
            <person name="Bisova K."/>
            <person name="Chen C.J."/>
            <person name="Elias M."/>
            <person name="Gendler K."/>
            <person name="Hauser C."/>
            <person name="Lamb M.R."/>
            <person name="Ledford H."/>
            <person name="Long J.C."/>
            <person name="Minagawa J."/>
            <person name="Page M.D."/>
            <person name="Pan J."/>
            <person name="Pootakham W."/>
            <person name="Roje S."/>
            <person name="Rose A."/>
            <person name="Stahlberg E."/>
            <person name="Terauchi A.M."/>
            <person name="Yang P."/>
            <person name="Ball S."/>
            <person name="Bowler C."/>
            <person name="Dieckmann C.L."/>
            <person name="Gladyshev V.N."/>
            <person name="Green P."/>
            <person name="Jorgensen R."/>
            <person name="Mayfield S."/>
            <person name="Mueller-Roeber B."/>
            <person name="Rajamani S."/>
            <person name="Sayre R.T."/>
            <person name="Brokstein P."/>
            <person name="Dubchak I."/>
            <person name="Goodstein D."/>
            <person name="Hornick L."/>
            <person name="Huang Y.W."/>
            <person name="Jhaveri J."/>
            <person name="Luo Y."/>
            <person name="Martinez D."/>
            <person name="Ngau W.C."/>
            <person name="Otillar B."/>
            <person name="Poliakov A."/>
            <person name="Porter A."/>
            <person name="Szajkowski L."/>
            <person name="Werner G."/>
            <person name="Zhou K."/>
            <person name="Grigoriev I.V."/>
            <person name="Rokhsar D.S."/>
            <person name="Grossman A.R."/>
        </authorList>
    </citation>
    <scope>NUCLEOTIDE SEQUENCE [LARGE SCALE GENOMIC DNA]</scope>
    <source>
        <strain evidence="5">CC-503</strain>
    </source>
</reference>
<feature type="region of interest" description="Disordered" evidence="3">
    <location>
        <begin position="320"/>
        <end position="340"/>
    </location>
</feature>
<dbReference type="GO" id="GO:0005783">
    <property type="term" value="C:endoplasmic reticulum"/>
    <property type="evidence" value="ECO:0000318"/>
    <property type="project" value="GO_Central"/>
</dbReference>
<comment type="similarity">
    <text evidence="1">Belongs to the type-I AFP family.</text>
</comment>
<dbReference type="AlphaFoldDB" id="A0A2K3DHQ5"/>
<dbReference type="PANTHER" id="PTHR12393">
    <property type="entry name" value="SPHINGOMYELIN PHOSPHODIESTERASE RELATED"/>
    <property type="match status" value="1"/>
</dbReference>
<evidence type="ECO:0000313" key="4">
    <source>
        <dbReference type="EMBL" id="PNW80061.1"/>
    </source>
</evidence>
<dbReference type="KEGG" id="cre:CHLRE_08g376250v5"/>
<gene>
    <name evidence="4" type="ORF">CHLRE_08g376250v5</name>
</gene>
<feature type="compositionally biased region" description="Basic and acidic residues" evidence="3">
    <location>
        <begin position="62"/>
        <end position="72"/>
    </location>
</feature>
<dbReference type="GO" id="GO:0016172">
    <property type="term" value="F:antifreeze activity"/>
    <property type="evidence" value="ECO:0007669"/>
    <property type="project" value="InterPro"/>
</dbReference>
<evidence type="ECO:0000313" key="5">
    <source>
        <dbReference type="Proteomes" id="UP000006906"/>
    </source>
</evidence>
<dbReference type="InterPro" id="IPR000104">
    <property type="entry name" value="Antifreeze_1"/>
</dbReference>
<evidence type="ECO:0000256" key="1">
    <source>
        <dbReference type="ARBA" id="ARBA00006358"/>
    </source>
</evidence>
<feature type="compositionally biased region" description="Acidic residues" evidence="3">
    <location>
        <begin position="381"/>
        <end position="398"/>
    </location>
</feature>
<feature type="region of interest" description="Disordered" evidence="3">
    <location>
        <begin position="62"/>
        <end position="85"/>
    </location>
</feature>
<sequence>MVNTDTESTSHWNRLTQDIKLKVASYVHPNDVAANLKSVDTDTAAALRHQYAKLTLGEKRVRARRPRQEALERGSPAGSWEEPYRAQPWPSSQFVAHWGRPEPWRSQPLPRRQQLLCLAASSGDAESLEAALANCGCAIPPQALAAAAAAGHLAACERLLRGGATVSLKSVMAAARDGHLPVLQLLMKNAGAMRRDREAWRGLIDGAAWAACAGGHAAILAWLQQEHRYRVERDAVQGAAEGGQLGLLEAVLLPQPLPVANTGGPAPAAKAARYKALRAGRQRVEVLAEIAEGFPVDVMRRYWDRLWPWPAVSMPAGSMAAAADGSGAGAGTEAEAGGGDSTSAAAAAAATAAAAAAAAAVAAAAVAAAAAAAAAAARNEDADEEPYDEEPYDEEPYDEEQIHKPNDVLEVFSACVGSCTGSWEAKLAFLHSALGPQVLQRMGNSHFTLRTILVGAARHADYLPRLKWLLAAGYPITPAMAASVAVEGGHADALVFLWDECGMPVPRLQHGAPGHVLLQQGIDDVPWRLPAVRLLWERRVLSTPEELLRHSVFHSAELPDEALLTWLMETVQGACGGHAAAVEPHASKLFRFVAGRGVDLPLLQLLHKRWGALIDLQAVAAGGSLDALEWAAAQPASSLKRAVLATDELERVRQQGNLANVEWLKARGLIDRSLPKVDVMAQMMARMMADMHA</sequence>
<dbReference type="InterPro" id="IPR036770">
    <property type="entry name" value="Ankyrin_rpt-contain_sf"/>
</dbReference>
<dbReference type="Gramene" id="PNW80061">
    <property type="protein sequence ID" value="PNW80061"/>
    <property type="gene ID" value="CHLRE_08g376250v5"/>
</dbReference>
<keyword evidence="5" id="KW-1185">Reference proteome</keyword>
<dbReference type="InParanoid" id="A0A2K3DHQ5"/>
<evidence type="ECO:0000256" key="2">
    <source>
        <dbReference type="ARBA" id="ARBA00023076"/>
    </source>
</evidence>
<dbReference type="GO" id="GO:0071944">
    <property type="term" value="C:cell periphery"/>
    <property type="evidence" value="ECO:0000318"/>
    <property type="project" value="GO_Central"/>
</dbReference>
<dbReference type="GO" id="GO:0004620">
    <property type="term" value="F:phospholipase activity"/>
    <property type="evidence" value="ECO:0000318"/>
    <property type="project" value="GO_Central"/>
</dbReference>
<dbReference type="Proteomes" id="UP000006906">
    <property type="component" value="Chromosome 8"/>
</dbReference>
<name>A0A2K3DHQ5_CHLRE</name>
<protein>
    <submittedName>
        <fullName evidence="4">Uncharacterized protein</fullName>
    </submittedName>
</protein>
<dbReference type="PANTHER" id="PTHR12393:SF6">
    <property type="entry name" value="SPHINGOMYELIN PHOSPHODIESTERASE 2"/>
    <property type="match status" value="1"/>
</dbReference>
<accession>A0A2K3DHQ5</accession>
<dbReference type="GO" id="GO:0016020">
    <property type="term" value="C:membrane"/>
    <property type="evidence" value="ECO:0000318"/>
    <property type="project" value="GO_Central"/>
</dbReference>
<proteinExistence type="inferred from homology"/>
<dbReference type="GeneID" id="66054473"/>
<evidence type="ECO:0000256" key="3">
    <source>
        <dbReference type="SAM" id="MobiDB-lite"/>
    </source>
</evidence>
<dbReference type="EMBL" id="CM008969">
    <property type="protein sequence ID" value="PNW80061.1"/>
    <property type="molecule type" value="Genomic_DNA"/>
</dbReference>
<dbReference type="Gene3D" id="1.25.40.20">
    <property type="entry name" value="Ankyrin repeat-containing domain"/>
    <property type="match status" value="1"/>
</dbReference>
<dbReference type="OrthoDB" id="63514at2759"/>
<dbReference type="SUPFAM" id="SSF48403">
    <property type="entry name" value="Ankyrin repeat"/>
    <property type="match status" value="1"/>
</dbReference>
<dbReference type="RefSeq" id="XP_042922176.1">
    <property type="nucleotide sequence ID" value="XM_043065175.1"/>
</dbReference>
<dbReference type="PRINTS" id="PR00308">
    <property type="entry name" value="ANTIFREEZEI"/>
</dbReference>
<feature type="compositionally biased region" description="Gly residues" evidence="3">
    <location>
        <begin position="326"/>
        <end position="340"/>
    </location>
</feature>
<dbReference type="GO" id="GO:0030149">
    <property type="term" value="P:sphingolipid catabolic process"/>
    <property type="evidence" value="ECO:0000318"/>
    <property type="project" value="GO_Central"/>
</dbReference>